<dbReference type="KEGG" id="dcr:108200229"/>
<dbReference type="PANTHER" id="PTHR12780">
    <property type="entry name" value="RNA POLYMERASE III DNA DIRECTED , 39KD SUBUNIT-RELATED"/>
    <property type="match status" value="1"/>
</dbReference>
<keyword evidence="4" id="KW-0804">Transcription</keyword>
<dbReference type="EMBL" id="LNRQ01000009">
    <property type="protein sequence ID" value="KZM83332.1"/>
    <property type="molecule type" value="Genomic_DNA"/>
</dbReference>
<keyword evidence="5" id="KW-0539">Nucleus</keyword>
<evidence type="ECO:0000256" key="4">
    <source>
        <dbReference type="ARBA" id="ARBA00023163"/>
    </source>
</evidence>
<dbReference type="InterPro" id="IPR036388">
    <property type="entry name" value="WH-like_DNA-bd_sf"/>
</dbReference>
<evidence type="ECO:0000313" key="6">
    <source>
        <dbReference type="EMBL" id="KZM83332.1"/>
    </source>
</evidence>
<evidence type="ECO:0000313" key="7">
    <source>
        <dbReference type="EMBL" id="WOH16307.1"/>
    </source>
</evidence>
<dbReference type="InterPro" id="IPR036390">
    <property type="entry name" value="WH_DNA-bd_sf"/>
</dbReference>
<dbReference type="GO" id="GO:0006383">
    <property type="term" value="P:transcription by RNA polymerase III"/>
    <property type="evidence" value="ECO:0007669"/>
    <property type="project" value="InterPro"/>
</dbReference>
<evidence type="ECO:0008006" key="9">
    <source>
        <dbReference type="Google" id="ProtNLM"/>
    </source>
</evidence>
<dbReference type="InterPro" id="IPR007832">
    <property type="entry name" value="RNA_pol_Rpc34"/>
</dbReference>
<keyword evidence="8" id="KW-1185">Reference proteome</keyword>
<dbReference type="OMA" id="FSCDIFN"/>
<comment type="subcellular location">
    <subcellularLocation>
        <location evidence="1">Nucleus</location>
    </subcellularLocation>
</comment>
<sequence length="240" mass="26681">MSRMQDTLALERRRGRQNLFTQSLGDADRNVLNIVRGKETRGISSGELKRVSNLPTSQLNKTIKALIASQLIKEVPNVRSTYGKHYMGVEYEPSTELTGGSWYANGKLDQDLINFFRGTCLQILQKKLKVATAEGVHSFFAKAKFYKGDVSREMIAEILRSLVLDNEILEVKSTGLAEYHSIPVGEVCYRYVIGGGTGEASRTGVMVSIPCGVCPQIRLCTPDGVISPTNCVYYTKWLDF</sequence>
<dbReference type="Gramene" id="KZM83332">
    <property type="protein sequence ID" value="KZM83332"/>
    <property type="gene ID" value="DCAR_030901"/>
</dbReference>
<proteinExistence type="inferred from homology"/>
<dbReference type="GO" id="GO:0005666">
    <property type="term" value="C:RNA polymerase III complex"/>
    <property type="evidence" value="ECO:0007669"/>
    <property type="project" value="InterPro"/>
</dbReference>
<evidence type="ECO:0000313" key="8">
    <source>
        <dbReference type="Proteomes" id="UP000077755"/>
    </source>
</evidence>
<protein>
    <recommendedName>
        <fullName evidence="9">DNA-directed RNA polymerase III subunit RPC6</fullName>
    </recommendedName>
</protein>
<comment type="similarity">
    <text evidence="2">Belongs to the eukaryotic RPC34/RPC39 RNA polymerase subunit family.</text>
</comment>
<dbReference type="SUPFAM" id="SSF46785">
    <property type="entry name" value="Winged helix' DNA-binding domain"/>
    <property type="match status" value="1"/>
</dbReference>
<dbReference type="AlphaFoldDB" id="A0A175YKF7"/>
<dbReference type="OrthoDB" id="613763at2759"/>
<evidence type="ECO:0000256" key="2">
    <source>
        <dbReference type="ARBA" id="ARBA00011038"/>
    </source>
</evidence>
<accession>A0A175YKF7</accession>
<reference evidence="7" key="2">
    <citation type="submission" date="2022-03" db="EMBL/GenBank/DDBJ databases">
        <title>Draft title - Genomic analysis of global carrot germplasm unveils the trajectory of domestication and the origin of high carotenoid orange carrot.</title>
        <authorList>
            <person name="Iorizzo M."/>
            <person name="Ellison S."/>
            <person name="Senalik D."/>
            <person name="Macko-Podgorni A."/>
            <person name="Grzebelus D."/>
            <person name="Bostan H."/>
            <person name="Rolling W."/>
            <person name="Curaba J."/>
            <person name="Simon P."/>
        </authorList>
    </citation>
    <scope>NUCLEOTIDE SEQUENCE</scope>
    <source>
        <tissue evidence="7">Leaf</tissue>
    </source>
</reference>
<reference evidence="6" key="1">
    <citation type="journal article" date="2016" name="Nat. Genet.">
        <title>A high-quality carrot genome assembly provides new insights into carotenoid accumulation and asterid genome evolution.</title>
        <authorList>
            <person name="Iorizzo M."/>
            <person name="Ellison S."/>
            <person name="Senalik D."/>
            <person name="Zeng P."/>
            <person name="Satapoomin P."/>
            <person name="Huang J."/>
            <person name="Bowman M."/>
            <person name="Iovene M."/>
            <person name="Sanseverino W."/>
            <person name="Cavagnaro P."/>
            <person name="Yildiz M."/>
            <person name="Macko-Podgorni A."/>
            <person name="Moranska E."/>
            <person name="Grzebelus E."/>
            <person name="Grzebelus D."/>
            <person name="Ashrafi H."/>
            <person name="Zheng Z."/>
            <person name="Cheng S."/>
            <person name="Spooner D."/>
            <person name="Van Deynze A."/>
            <person name="Simon P."/>
        </authorList>
    </citation>
    <scope>NUCLEOTIDE SEQUENCE [LARGE SCALE GENOMIC DNA]</scope>
    <source>
        <tissue evidence="6">Leaf</tissue>
    </source>
</reference>
<dbReference type="STRING" id="79200.A0A175YKF7"/>
<gene>
    <name evidence="6" type="ORF">DCAR_030901</name>
    <name evidence="7" type="ORF">DCAR_0935858</name>
</gene>
<evidence type="ECO:0000256" key="1">
    <source>
        <dbReference type="ARBA" id="ARBA00004123"/>
    </source>
</evidence>
<name>A0A175YKF7_DAUCS</name>
<evidence type="ECO:0000256" key="3">
    <source>
        <dbReference type="ARBA" id="ARBA00022478"/>
    </source>
</evidence>
<dbReference type="Gene3D" id="1.10.10.10">
    <property type="entry name" value="Winged helix-like DNA-binding domain superfamily/Winged helix DNA-binding domain"/>
    <property type="match status" value="1"/>
</dbReference>
<keyword evidence="3" id="KW-0240">DNA-directed RNA polymerase</keyword>
<organism evidence="6">
    <name type="scientific">Daucus carota subsp. sativus</name>
    <name type="common">Carrot</name>
    <dbReference type="NCBI Taxonomy" id="79200"/>
    <lineage>
        <taxon>Eukaryota</taxon>
        <taxon>Viridiplantae</taxon>
        <taxon>Streptophyta</taxon>
        <taxon>Embryophyta</taxon>
        <taxon>Tracheophyta</taxon>
        <taxon>Spermatophyta</taxon>
        <taxon>Magnoliopsida</taxon>
        <taxon>eudicotyledons</taxon>
        <taxon>Gunneridae</taxon>
        <taxon>Pentapetalae</taxon>
        <taxon>asterids</taxon>
        <taxon>campanulids</taxon>
        <taxon>Apiales</taxon>
        <taxon>Apiaceae</taxon>
        <taxon>Apioideae</taxon>
        <taxon>Scandiceae</taxon>
        <taxon>Daucinae</taxon>
        <taxon>Daucus</taxon>
        <taxon>Daucus sect. Daucus</taxon>
    </lineage>
</organism>
<dbReference type="Proteomes" id="UP000077755">
    <property type="component" value="Chromosome 9"/>
</dbReference>
<dbReference type="EMBL" id="CP093351">
    <property type="protein sequence ID" value="WOH16307.1"/>
    <property type="molecule type" value="Genomic_DNA"/>
</dbReference>
<evidence type="ECO:0000256" key="5">
    <source>
        <dbReference type="ARBA" id="ARBA00023242"/>
    </source>
</evidence>
<dbReference type="Pfam" id="PF05158">
    <property type="entry name" value="RNA_pol_Rpc34"/>
    <property type="match status" value="1"/>
</dbReference>
<dbReference type="InterPro" id="IPR016049">
    <property type="entry name" value="RNA_pol_Rpc34-like"/>
</dbReference>